<feature type="domain" description="F-box" evidence="4">
    <location>
        <begin position="176"/>
        <end position="221"/>
    </location>
</feature>
<feature type="region of interest" description="Disordered" evidence="3">
    <location>
        <begin position="142"/>
        <end position="167"/>
    </location>
</feature>
<dbReference type="InterPro" id="IPR015915">
    <property type="entry name" value="Kelch-typ_b-propeller"/>
</dbReference>
<reference evidence="6" key="1">
    <citation type="submission" date="2013-01" db="EMBL/GenBank/DDBJ databases">
        <title>Draft Genome Sequence of a Mulberry Tree, Morus notabilis C.K. Schneid.</title>
        <authorList>
            <person name="He N."/>
            <person name="Zhao S."/>
        </authorList>
    </citation>
    <scope>NUCLEOTIDE SEQUENCE</scope>
</reference>
<evidence type="ECO:0000256" key="1">
    <source>
        <dbReference type="ARBA" id="ARBA00022441"/>
    </source>
</evidence>
<keyword evidence="1" id="KW-0880">Kelch repeat</keyword>
<evidence type="ECO:0000256" key="2">
    <source>
        <dbReference type="ARBA" id="ARBA00022737"/>
    </source>
</evidence>
<dbReference type="SUPFAM" id="SSF81383">
    <property type="entry name" value="F-box domain"/>
    <property type="match status" value="1"/>
</dbReference>
<dbReference type="InterPro" id="IPR036047">
    <property type="entry name" value="F-box-like_dom_sf"/>
</dbReference>
<dbReference type="CDD" id="cd22157">
    <property type="entry name" value="F-box_AtFBW1-like"/>
    <property type="match status" value="1"/>
</dbReference>
<dbReference type="InterPro" id="IPR001810">
    <property type="entry name" value="F-box_dom"/>
</dbReference>
<proteinExistence type="predicted"/>
<dbReference type="SUPFAM" id="SSF50965">
    <property type="entry name" value="Galactose oxidase, central domain"/>
    <property type="match status" value="1"/>
</dbReference>
<dbReference type="Pfam" id="PF00646">
    <property type="entry name" value="F-box"/>
    <property type="match status" value="1"/>
</dbReference>
<dbReference type="AlphaFoldDB" id="W9QL71"/>
<evidence type="ECO:0000256" key="3">
    <source>
        <dbReference type="SAM" id="MobiDB-lite"/>
    </source>
</evidence>
<keyword evidence="2" id="KW-0677">Repeat</keyword>
<dbReference type="EMBL" id="KE343766">
    <property type="protein sequence ID" value="EXB40299.1"/>
    <property type="molecule type" value="Genomic_DNA"/>
</dbReference>
<dbReference type="SMART" id="SM00256">
    <property type="entry name" value="FBOX"/>
    <property type="match status" value="1"/>
</dbReference>
<keyword evidence="6" id="KW-1185">Reference proteome</keyword>
<evidence type="ECO:0000313" key="6">
    <source>
        <dbReference type="Proteomes" id="UP000030645"/>
    </source>
</evidence>
<evidence type="ECO:0000313" key="5">
    <source>
        <dbReference type="EMBL" id="EXB40299.1"/>
    </source>
</evidence>
<dbReference type="PANTHER" id="PTHR31672:SF12">
    <property type="entry name" value="F-BOX DOMAIN-CONTAINING PROTEIN"/>
    <property type="match status" value="1"/>
</dbReference>
<dbReference type="eggNOG" id="ENOG502QQ35">
    <property type="taxonomic scope" value="Eukaryota"/>
</dbReference>
<dbReference type="PROSITE" id="PS50181">
    <property type="entry name" value="FBOX"/>
    <property type="match status" value="1"/>
</dbReference>
<organism evidence="5 6">
    <name type="scientific">Morus notabilis</name>
    <dbReference type="NCBI Taxonomy" id="981085"/>
    <lineage>
        <taxon>Eukaryota</taxon>
        <taxon>Viridiplantae</taxon>
        <taxon>Streptophyta</taxon>
        <taxon>Embryophyta</taxon>
        <taxon>Tracheophyta</taxon>
        <taxon>Spermatophyta</taxon>
        <taxon>Magnoliopsida</taxon>
        <taxon>eudicotyledons</taxon>
        <taxon>Gunneridae</taxon>
        <taxon>Pentapetalae</taxon>
        <taxon>rosids</taxon>
        <taxon>fabids</taxon>
        <taxon>Rosales</taxon>
        <taxon>Moraceae</taxon>
        <taxon>Moreae</taxon>
        <taxon>Morus</taxon>
    </lineage>
</organism>
<dbReference type="FunFam" id="2.120.10.80:FF:000059">
    <property type="entry name" value="F-box only protein 6"/>
    <property type="match status" value="1"/>
</dbReference>
<feature type="compositionally biased region" description="Basic residues" evidence="3">
    <location>
        <begin position="151"/>
        <end position="162"/>
    </location>
</feature>
<dbReference type="InterPro" id="IPR006527">
    <property type="entry name" value="F-box-assoc_dom_typ1"/>
</dbReference>
<dbReference type="Pfam" id="PF07734">
    <property type="entry name" value="FBA_1"/>
    <property type="match status" value="1"/>
</dbReference>
<dbReference type="FunFam" id="1.20.1280.50:FF:000008">
    <property type="entry name" value="F-box only protein 6"/>
    <property type="match status" value="1"/>
</dbReference>
<feature type="region of interest" description="Disordered" evidence="3">
    <location>
        <begin position="1"/>
        <end position="63"/>
    </location>
</feature>
<gene>
    <name evidence="5" type="ORF">L484_017435</name>
</gene>
<name>W9QL71_9ROSA</name>
<evidence type="ECO:0000259" key="4">
    <source>
        <dbReference type="PROSITE" id="PS50181"/>
    </source>
</evidence>
<dbReference type="Gene3D" id="2.120.10.80">
    <property type="entry name" value="Kelch-type beta propeller"/>
    <property type="match status" value="1"/>
</dbReference>
<protein>
    <submittedName>
        <fullName evidence="5">F-box only protein 6</fullName>
    </submittedName>
</protein>
<dbReference type="InterPro" id="IPR011043">
    <property type="entry name" value="Gal_Oxase/kelch_b-propeller"/>
</dbReference>
<accession>W9QL71</accession>
<dbReference type="PANTHER" id="PTHR31672">
    <property type="entry name" value="BNACNNG10540D PROTEIN"/>
    <property type="match status" value="1"/>
</dbReference>
<dbReference type="STRING" id="981085.W9QL71"/>
<sequence>MYLTAHKKILMAQNPPTRAGNAATHLKVTPDSGPPKRKRSGGRGGGGGKGKGRGDWGSSSGAGAGVGDMEGLPMLRQLISQLHDFFQLYDYSSLHLHHHHLLHHHQLNNNNNNNRCFLNADDSSVDDYYSFVMAAERSGGFKLVESNKPPPSKKSRKEKIRGKSSGMTGTTEVMEQEIWKDFPEDLFEAVIARLPIATFFRFRSVCRKWNSVLSSESFSQQCAQVERANPWFYTITHENVTSGAIYDPSLKKWHHPTISTLPTKMILLPVASAGGLVCFHDIGHRNFYVCNPLTQSFKELPARSVKVWSRIAVGMTLNRNSSSSSGYKILWVGCNGEYEVYDSINNSWSRPGNMPSSIKLPLCLNFRSQAVVVDGTLYFMRSDPEGVVSYDMVMGAWKQYIIPAPQHLTDHTLAEFGGRILLVGLLTKNAATCVCIWELQKMTLLWKEVDRMPNIWCLEFYGKHVKMNCLGNKGLLMLSLRSRQMNRLVTYNVSSREWLKVPGCVVPRGRKRQWIACGTAFHPCLTAVA</sequence>
<dbReference type="Gene3D" id="1.20.1280.50">
    <property type="match status" value="1"/>
</dbReference>
<dbReference type="InterPro" id="IPR050796">
    <property type="entry name" value="SCF_F-box_component"/>
</dbReference>
<dbReference type="Proteomes" id="UP000030645">
    <property type="component" value="Unassembled WGS sequence"/>
</dbReference>